<dbReference type="Pfam" id="PF26080">
    <property type="entry name" value="CUB_animal"/>
    <property type="match status" value="1"/>
</dbReference>
<accession>A0A9P0LVX5</accession>
<keyword evidence="1" id="KW-1015">Disulfide bond</keyword>
<sequence>MKCFLVLVSLFCIGTALELSDIDDSLALLWKPQDDKGTNECKVNIKGGIKYGLCMPHAKCIMTGGSPQGFCGFLSTCCIVENSCGQISGAKIGYFEAHDLPNGITSCNYNIRLRNPNICQVRLDFIKFHLAPAVLTLPQYATNKIYKCLDDRLTITPNVFDIPPLCGSNDKQHVYVHVNQTDNVTKGVLLKMTLADRNYHPHLFAPSWKIKITQLECPAEKKFFNLPSQDVNSDFAQLAPLGAIQYFTEKSGFVRSFGYDGSVSIQSYTYDQKYAIAFKRDIGTCGISFKPQYIYLPYTSSTGITADKDCSHYLFVPDLYFDVDPENASPNDLVAKVCLKENLNFRTYAPGPLYIYFNSIATDFATEEDKRQGFNIKYELLNKCI</sequence>
<dbReference type="Proteomes" id="UP001152888">
    <property type="component" value="Unassembled WGS sequence"/>
</dbReference>
<dbReference type="PROSITE" id="PS01180">
    <property type="entry name" value="CUB"/>
    <property type="match status" value="1"/>
</dbReference>
<reference evidence="5" key="1">
    <citation type="submission" date="2022-03" db="EMBL/GenBank/DDBJ databases">
        <authorList>
            <person name="Sayadi A."/>
        </authorList>
    </citation>
    <scope>NUCLEOTIDE SEQUENCE</scope>
</reference>
<protein>
    <recommendedName>
        <fullName evidence="4">CUB domain-containing protein</fullName>
    </recommendedName>
</protein>
<dbReference type="InterPro" id="IPR058698">
    <property type="entry name" value="CUB_metazoa"/>
</dbReference>
<name>A0A9P0LVX5_ACAOB</name>
<feature type="domain" description="CUB" evidence="4">
    <location>
        <begin position="84"/>
        <end position="206"/>
    </location>
</feature>
<comment type="caution">
    <text evidence="5">The sequence shown here is derived from an EMBL/GenBank/DDBJ whole genome shotgun (WGS) entry which is preliminary data.</text>
</comment>
<feature type="chain" id="PRO_5040347551" description="CUB domain-containing protein" evidence="3">
    <location>
        <begin position="17"/>
        <end position="385"/>
    </location>
</feature>
<dbReference type="PANTHER" id="PTHR33236:SF12">
    <property type="entry name" value="CUB DOMAIN-CONTAINING PROTEIN-RELATED"/>
    <property type="match status" value="1"/>
</dbReference>
<evidence type="ECO:0000259" key="4">
    <source>
        <dbReference type="PROSITE" id="PS01180"/>
    </source>
</evidence>
<comment type="caution">
    <text evidence="2">Lacks conserved residue(s) required for the propagation of feature annotation.</text>
</comment>
<proteinExistence type="predicted"/>
<feature type="signal peptide" evidence="3">
    <location>
        <begin position="1"/>
        <end position="16"/>
    </location>
</feature>
<organism evidence="5 6">
    <name type="scientific">Acanthoscelides obtectus</name>
    <name type="common">Bean weevil</name>
    <name type="synonym">Bruchus obtectus</name>
    <dbReference type="NCBI Taxonomy" id="200917"/>
    <lineage>
        <taxon>Eukaryota</taxon>
        <taxon>Metazoa</taxon>
        <taxon>Ecdysozoa</taxon>
        <taxon>Arthropoda</taxon>
        <taxon>Hexapoda</taxon>
        <taxon>Insecta</taxon>
        <taxon>Pterygota</taxon>
        <taxon>Neoptera</taxon>
        <taxon>Endopterygota</taxon>
        <taxon>Coleoptera</taxon>
        <taxon>Polyphaga</taxon>
        <taxon>Cucujiformia</taxon>
        <taxon>Chrysomeloidea</taxon>
        <taxon>Chrysomelidae</taxon>
        <taxon>Bruchinae</taxon>
        <taxon>Bruchini</taxon>
        <taxon>Acanthoscelides</taxon>
    </lineage>
</organism>
<evidence type="ECO:0000313" key="6">
    <source>
        <dbReference type="Proteomes" id="UP001152888"/>
    </source>
</evidence>
<dbReference type="PANTHER" id="PTHR33236">
    <property type="entry name" value="INTRAFLAGELLAR TRANSPORT PROTEIN 122 FAMILY PROTEIN-RELATED"/>
    <property type="match status" value="1"/>
</dbReference>
<keyword evidence="6" id="KW-1185">Reference proteome</keyword>
<dbReference type="EMBL" id="CAKOFQ010007490">
    <property type="protein sequence ID" value="CAH2002313.1"/>
    <property type="molecule type" value="Genomic_DNA"/>
</dbReference>
<dbReference type="OrthoDB" id="6378913at2759"/>
<evidence type="ECO:0000256" key="1">
    <source>
        <dbReference type="ARBA" id="ARBA00023157"/>
    </source>
</evidence>
<gene>
    <name evidence="5" type="ORF">ACAOBT_LOCUS26722</name>
</gene>
<evidence type="ECO:0000256" key="3">
    <source>
        <dbReference type="SAM" id="SignalP"/>
    </source>
</evidence>
<evidence type="ECO:0000256" key="2">
    <source>
        <dbReference type="PROSITE-ProRule" id="PRU00059"/>
    </source>
</evidence>
<dbReference type="AlphaFoldDB" id="A0A9P0LVX5"/>
<keyword evidence="3" id="KW-0732">Signal</keyword>
<dbReference type="InterPro" id="IPR000859">
    <property type="entry name" value="CUB_dom"/>
</dbReference>
<evidence type="ECO:0000313" key="5">
    <source>
        <dbReference type="EMBL" id="CAH2002313.1"/>
    </source>
</evidence>